<comment type="similarity">
    <text evidence="4 7">Belongs to the glucosamine/galactosamine-6-phosphate isomerase family. 6-phosphogluconolactonase subfamily.</text>
</comment>
<sequence length="244" mass="26423">MHPAIIIASSIEALQITAAERMAGVLTQAVSRRGRALVALSGGTLPPGVFRYLTTEPLRSQIPWHALSIVWADERLVSFTDPASNYTLTRQTLLDHVPIPSAQVFPVATYYDGPQAAVRYQDQLEVLLSLHNERLDLVLLGMGADGHTASLFPTFPQLSAPPTQLVAFVEHAPKPPPQRVTLTAHTLNLARETIFLVAGSDKAPKVHTALHGLGDPQHNPTQLIRPPNAQITWMLDTAAAARLG</sequence>
<protein>
    <recommendedName>
        <fullName evidence="6 7">6-phosphogluconolactonase</fullName>
        <shortName evidence="7">6PGL</shortName>
        <ecNumber evidence="5 7">3.1.1.31</ecNumber>
    </recommendedName>
</protein>
<dbReference type="EMBL" id="RSAS01000576">
    <property type="protein sequence ID" value="RRR69903.1"/>
    <property type="molecule type" value="Genomic_DNA"/>
</dbReference>
<dbReference type="Proteomes" id="UP000280307">
    <property type="component" value="Unassembled WGS sequence"/>
</dbReference>
<dbReference type="CDD" id="cd01400">
    <property type="entry name" value="6PGL"/>
    <property type="match status" value="1"/>
</dbReference>
<dbReference type="NCBIfam" id="TIGR01198">
    <property type="entry name" value="pgl"/>
    <property type="match status" value="1"/>
</dbReference>
<evidence type="ECO:0000256" key="4">
    <source>
        <dbReference type="ARBA" id="ARBA00010662"/>
    </source>
</evidence>
<comment type="caution">
    <text evidence="9">The sequence shown here is derived from an EMBL/GenBank/DDBJ whole genome shotgun (WGS) entry which is preliminary data.</text>
</comment>
<reference evidence="9 10" key="1">
    <citation type="submission" date="2018-12" db="EMBL/GenBank/DDBJ databases">
        <title>Genome Sequence of Candidatus Viridilinea halotolerans isolated from saline sulfide-rich spring.</title>
        <authorList>
            <person name="Grouzdev D.S."/>
            <person name="Burganskaya E.I."/>
            <person name="Krutkina M.S."/>
            <person name="Sukhacheva M.V."/>
            <person name="Gorlenko V.M."/>
        </authorList>
    </citation>
    <scope>NUCLEOTIDE SEQUENCE [LARGE SCALE GENOMIC DNA]</scope>
    <source>
        <strain evidence="9">Chok-6</strain>
    </source>
</reference>
<evidence type="ECO:0000256" key="2">
    <source>
        <dbReference type="ARBA" id="ARBA00002681"/>
    </source>
</evidence>
<evidence type="ECO:0000259" key="8">
    <source>
        <dbReference type="Pfam" id="PF01182"/>
    </source>
</evidence>
<comment type="function">
    <text evidence="2 7">Hydrolysis of 6-phosphogluconolactone to 6-phosphogluconate.</text>
</comment>
<dbReference type="Gene3D" id="3.40.50.1360">
    <property type="match status" value="1"/>
</dbReference>
<evidence type="ECO:0000256" key="7">
    <source>
        <dbReference type="RuleBase" id="RU365095"/>
    </source>
</evidence>
<gene>
    <name evidence="7 9" type="primary">pgl</name>
    <name evidence="9" type="ORF">EI684_14445</name>
</gene>
<evidence type="ECO:0000256" key="6">
    <source>
        <dbReference type="ARBA" id="ARBA00020337"/>
    </source>
</evidence>
<dbReference type="SUPFAM" id="SSF100950">
    <property type="entry name" value="NagB/RpiA/CoA transferase-like"/>
    <property type="match status" value="1"/>
</dbReference>
<comment type="pathway">
    <text evidence="3 7">Carbohydrate degradation; pentose phosphate pathway; D-ribulose 5-phosphate from D-glucose 6-phosphate (oxidative stage): step 2/3.</text>
</comment>
<name>A0A426TWI0_9CHLR</name>
<dbReference type="EC" id="3.1.1.31" evidence="5 7"/>
<evidence type="ECO:0000256" key="5">
    <source>
        <dbReference type="ARBA" id="ARBA00013198"/>
    </source>
</evidence>
<dbReference type="GO" id="GO:0017057">
    <property type="term" value="F:6-phosphogluconolactonase activity"/>
    <property type="evidence" value="ECO:0007669"/>
    <property type="project" value="UniProtKB-UniRule"/>
</dbReference>
<dbReference type="UniPathway" id="UPA00115">
    <property type="reaction ID" value="UER00409"/>
</dbReference>
<accession>A0A426TWI0</accession>
<dbReference type="InterPro" id="IPR005900">
    <property type="entry name" value="6-phosphogluconolactonase_DevB"/>
</dbReference>
<dbReference type="PANTHER" id="PTHR11054:SF0">
    <property type="entry name" value="6-PHOSPHOGLUCONOLACTONASE"/>
    <property type="match status" value="1"/>
</dbReference>
<organism evidence="9 10">
    <name type="scientific">Candidatus Viridilinea halotolerans</name>
    <dbReference type="NCBI Taxonomy" id="2491704"/>
    <lineage>
        <taxon>Bacteria</taxon>
        <taxon>Bacillati</taxon>
        <taxon>Chloroflexota</taxon>
        <taxon>Chloroflexia</taxon>
        <taxon>Chloroflexales</taxon>
        <taxon>Chloroflexineae</taxon>
        <taxon>Oscillochloridaceae</taxon>
        <taxon>Candidatus Viridilinea</taxon>
    </lineage>
</organism>
<evidence type="ECO:0000313" key="9">
    <source>
        <dbReference type="EMBL" id="RRR69903.1"/>
    </source>
</evidence>
<dbReference type="Pfam" id="PF01182">
    <property type="entry name" value="Glucosamine_iso"/>
    <property type="match status" value="1"/>
</dbReference>
<evidence type="ECO:0000256" key="3">
    <source>
        <dbReference type="ARBA" id="ARBA00004961"/>
    </source>
</evidence>
<evidence type="ECO:0000256" key="1">
    <source>
        <dbReference type="ARBA" id="ARBA00000832"/>
    </source>
</evidence>
<evidence type="ECO:0000313" key="10">
    <source>
        <dbReference type="Proteomes" id="UP000280307"/>
    </source>
</evidence>
<dbReference type="InterPro" id="IPR037171">
    <property type="entry name" value="NagB/RpiA_transferase-like"/>
</dbReference>
<keyword evidence="7 9" id="KW-0378">Hydrolase</keyword>
<dbReference type="GO" id="GO:0005975">
    <property type="term" value="P:carbohydrate metabolic process"/>
    <property type="evidence" value="ECO:0007669"/>
    <property type="project" value="UniProtKB-UniRule"/>
</dbReference>
<comment type="catalytic activity">
    <reaction evidence="1 7">
        <text>6-phospho-D-glucono-1,5-lactone + H2O = 6-phospho-D-gluconate + H(+)</text>
        <dbReference type="Rhea" id="RHEA:12556"/>
        <dbReference type="ChEBI" id="CHEBI:15377"/>
        <dbReference type="ChEBI" id="CHEBI:15378"/>
        <dbReference type="ChEBI" id="CHEBI:57955"/>
        <dbReference type="ChEBI" id="CHEBI:58759"/>
        <dbReference type="EC" id="3.1.1.31"/>
    </reaction>
</comment>
<dbReference type="InterPro" id="IPR006148">
    <property type="entry name" value="Glc/Gal-6P_isomerase"/>
</dbReference>
<dbReference type="GO" id="GO:0006098">
    <property type="term" value="P:pentose-phosphate shunt"/>
    <property type="evidence" value="ECO:0007669"/>
    <property type="project" value="UniProtKB-UniPathway"/>
</dbReference>
<dbReference type="AlphaFoldDB" id="A0A426TWI0"/>
<dbReference type="InterPro" id="IPR039104">
    <property type="entry name" value="6PGL"/>
</dbReference>
<dbReference type="PANTHER" id="PTHR11054">
    <property type="entry name" value="6-PHOSPHOGLUCONOLACTONASE"/>
    <property type="match status" value="1"/>
</dbReference>
<proteinExistence type="inferred from homology"/>
<feature type="domain" description="Glucosamine/galactosamine-6-phosphate isomerase" evidence="8">
    <location>
        <begin position="12"/>
        <end position="233"/>
    </location>
</feature>